<dbReference type="PROSITE" id="PS00359">
    <property type="entry name" value="RIBOSOMAL_L11"/>
    <property type="match status" value="1"/>
</dbReference>
<keyword evidence="4" id="KW-0694">RNA-binding</keyword>
<dbReference type="InterPro" id="IPR020783">
    <property type="entry name" value="Ribosomal_uL11_C"/>
</dbReference>
<dbReference type="GO" id="GO:0070180">
    <property type="term" value="F:large ribosomal subunit rRNA binding"/>
    <property type="evidence" value="ECO:0007669"/>
    <property type="project" value="TreeGrafter"/>
</dbReference>
<organism evidence="11">
    <name type="scientific">Strombidium rassoulzadegani</name>
    <dbReference type="NCBI Taxonomy" id="1082188"/>
    <lineage>
        <taxon>Eukaryota</taxon>
        <taxon>Sar</taxon>
        <taxon>Alveolata</taxon>
        <taxon>Ciliophora</taxon>
        <taxon>Intramacronucleata</taxon>
        <taxon>Spirotrichea</taxon>
        <taxon>Oligotrichia</taxon>
        <taxon>Strombidiidae</taxon>
        <taxon>Strombidium</taxon>
    </lineage>
</organism>
<comment type="similarity">
    <text evidence="1 8">Belongs to the universal ribosomal protein uL11 family.</text>
</comment>
<dbReference type="SUPFAM" id="SSF54747">
    <property type="entry name" value="Ribosomal L11/L12e N-terminal domain"/>
    <property type="match status" value="1"/>
</dbReference>
<dbReference type="FunFam" id="3.30.1550.10:FF:000006">
    <property type="entry name" value="50S ribosomal protein L11"/>
    <property type="match status" value="1"/>
</dbReference>
<dbReference type="Gene3D" id="1.10.10.250">
    <property type="entry name" value="Ribosomal protein L11, C-terminal domain"/>
    <property type="match status" value="1"/>
</dbReference>
<dbReference type="NCBIfam" id="TIGR01632">
    <property type="entry name" value="L11_bact"/>
    <property type="match status" value="1"/>
</dbReference>
<evidence type="ECO:0000256" key="5">
    <source>
        <dbReference type="ARBA" id="ARBA00022980"/>
    </source>
</evidence>
<dbReference type="InterPro" id="IPR000911">
    <property type="entry name" value="Ribosomal_uL11"/>
</dbReference>
<dbReference type="FunFam" id="1.10.10.250:FF:000003">
    <property type="entry name" value="Mitochondrial ribosomal protein L11"/>
    <property type="match status" value="1"/>
</dbReference>
<keyword evidence="5 8" id="KW-0689">Ribosomal protein</keyword>
<dbReference type="GO" id="GO:0003735">
    <property type="term" value="F:structural constituent of ribosome"/>
    <property type="evidence" value="ECO:0007669"/>
    <property type="project" value="InterPro"/>
</dbReference>
<dbReference type="InterPro" id="IPR006519">
    <property type="entry name" value="Ribosomal_uL11_bac-typ"/>
</dbReference>
<evidence type="ECO:0000259" key="10">
    <source>
        <dbReference type="Pfam" id="PF03946"/>
    </source>
</evidence>
<dbReference type="InterPro" id="IPR036796">
    <property type="entry name" value="Ribosomal_uL11_N_sf"/>
</dbReference>
<dbReference type="PANTHER" id="PTHR11661:SF1">
    <property type="entry name" value="LARGE RIBOSOMAL SUBUNIT PROTEIN UL11M"/>
    <property type="match status" value="1"/>
</dbReference>
<keyword evidence="2" id="KW-0488">Methylation</keyword>
<evidence type="ECO:0000256" key="6">
    <source>
        <dbReference type="ARBA" id="ARBA00023274"/>
    </source>
</evidence>
<proteinExistence type="inferred from homology"/>
<dbReference type="InterPro" id="IPR036769">
    <property type="entry name" value="Ribosomal_uL11_C_sf"/>
</dbReference>
<dbReference type="Gene3D" id="3.30.1550.10">
    <property type="entry name" value="Ribosomal protein L11/L12, N-terminal domain"/>
    <property type="match status" value="1"/>
</dbReference>
<dbReference type="GO" id="GO:0005762">
    <property type="term" value="C:mitochondrial large ribosomal subunit"/>
    <property type="evidence" value="ECO:0007669"/>
    <property type="project" value="TreeGrafter"/>
</dbReference>
<sequence length="159" mass="17643">MNSGPAYKATVRIYCMAGIAKPSPKIGQALGPLGINMMQFCKEFNERTGKFKEDTPMRVKLIAYVDRSYKFVVKPPPSSWFIKKAASVTKGSPEPSHTTAARISIKYLYEIAKIKHEVDPDLRIHDVEAITKMLIGSANSMGIDVVEDTFPPQPLKVDV</sequence>
<dbReference type="Pfam" id="PF00298">
    <property type="entry name" value="Ribosomal_L11"/>
    <property type="match status" value="1"/>
</dbReference>
<dbReference type="HAMAP" id="MF_00736">
    <property type="entry name" value="Ribosomal_uL11"/>
    <property type="match status" value="1"/>
</dbReference>
<keyword evidence="6 8" id="KW-0687">Ribonucleoprotein</keyword>
<reference evidence="11" key="1">
    <citation type="submission" date="2021-01" db="EMBL/GenBank/DDBJ databases">
        <authorList>
            <person name="Corre E."/>
            <person name="Pelletier E."/>
            <person name="Niang G."/>
            <person name="Scheremetjew M."/>
            <person name="Finn R."/>
            <person name="Kale V."/>
            <person name="Holt S."/>
            <person name="Cochrane G."/>
            <person name="Meng A."/>
            <person name="Brown T."/>
            <person name="Cohen L."/>
        </authorList>
    </citation>
    <scope>NUCLEOTIDE SEQUENCE</scope>
    <source>
        <strain evidence="11">Ras09</strain>
    </source>
</reference>
<dbReference type="EMBL" id="HBIA01018263">
    <property type="protein sequence ID" value="CAE0237291.1"/>
    <property type="molecule type" value="Transcribed_RNA"/>
</dbReference>
<dbReference type="SUPFAM" id="SSF46906">
    <property type="entry name" value="Ribosomal protein L11, C-terminal domain"/>
    <property type="match status" value="1"/>
</dbReference>
<accession>A0A7S3CU35</accession>
<name>A0A7S3CU35_9SPIT</name>
<dbReference type="CDD" id="cd00349">
    <property type="entry name" value="Ribosomal_L11"/>
    <property type="match status" value="1"/>
</dbReference>
<evidence type="ECO:0000256" key="4">
    <source>
        <dbReference type="ARBA" id="ARBA00022884"/>
    </source>
</evidence>
<dbReference type="InterPro" id="IPR020784">
    <property type="entry name" value="Ribosomal_uL11_N"/>
</dbReference>
<dbReference type="Pfam" id="PF03946">
    <property type="entry name" value="Ribosomal_L11_N"/>
    <property type="match status" value="1"/>
</dbReference>
<evidence type="ECO:0000313" key="11">
    <source>
        <dbReference type="EMBL" id="CAE0237291.1"/>
    </source>
</evidence>
<protein>
    <recommendedName>
        <fullName evidence="7">Large ribosomal subunit protein uL11m</fullName>
    </recommendedName>
</protein>
<evidence type="ECO:0000256" key="7">
    <source>
        <dbReference type="ARBA" id="ARBA00040104"/>
    </source>
</evidence>
<feature type="domain" description="Large ribosomal subunit protein uL11 C-terminal" evidence="9">
    <location>
        <begin position="74"/>
        <end position="145"/>
    </location>
</feature>
<dbReference type="AlphaFoldDB" id="A0A7S3CU35"/>
<evidence type="ECO:0000256" key="8">
    <source>
        <dbReference type="RuleBase" id="RU003978"/>
    </source>
</evidence>
<gene>
    <name evidence="11" type="ORF">SRAS04492_LOCUS9100</name>
</gene>
<keyword evidence="3" id="KW-0699">rRNA-binding</keyword>
<evidence type="ECO:0000256" key="1">
    <source>
        <dbReference type="ARBA" id="ARBA00010537"/>
    </source>
</evidence>
<dbReference type="SMART" id="SM00649">
    <property type="entry name" value="RL11"/>
    <property type="match status" value="1"/>
</dbReference>
<evidence type="ECO:0000256" key="3">
    <source>
        <dbReference type="ARBA" id="ARBA00022730"/>
    </source>
</evidence>
<evidence type="ECO:0000259" key="9">
    <source>
        <dbReference type="Pfam" id="PF00298"/>
    </source>
</evidence>
<feature type="domain" description="Large ribosomal subunit protein uL11 N-terminal" evidence="10">
    <location>
        <begin position="11"/>
        <end position="69"/>
    </location>
</feature>
<dbReference type="PANTHER" id="PTHR11661">
    <property type="entry name" value="60S RIBOSOMAL PROTEIN L12"/>
    <property type="match status" value="1"/>
</dbReference>
<dbReference type="GO" id="GO:0006412">
    <property type="term" value="P:translation"/>
    <property type="evidence" value="ECO:0007669"/>
    <property type="project" value="InterPro"/>
</dbReference>
<evidence type="ECO:0000256" key="2">
    <source>
        <dbReference type="ARBA" id="ARBA00022481"/>
    </source>
</evidence>
<dbReference type="InterPro" id="IPR020785">
    <property type="entry name" value="Ribosomal_uL11_CS"/>
</dbReference>